<sequence length="362" mass="39997">MADVYLSKNKLEGSLIDAFDGCQSLDRLDLSHNYFRGSIPESIGSSLKLSFLLLGYNNLEGEIPRQLCELEKLSLIDLSNNHLFGHILPCLKPTSKGQMEREASLNPSGNSLGVEDRQPPIPIALPVPVEDPSKNKSVEFTTKSISYPFRGVVLNYFTGIDLSCNNLTGEIPAELGNLSNIKALNLSHNSLTGPIPSTFSNLKDIESLDLSYNNLNGEIPRQLINLYSLSVFTVAHNNLSGKTPEMVAQFSTFNSSCYEGNLLLCGPPLAKNCTGGTPPSPVPRPQTHNKEENGFIDMGAFMVTFSVAYIMVLLAIGSVLYINPSWRRAWFYFIGESINNCYYFLVDNLPVPARFRRFQPCV</sequence>
<keyword evidence="4 10" id="KW-0812">Transmembrane</keyword>
<keyword evidence="7 10" id="KW-1133">Transmembrane helix</keyword>
<dbReference type="FunFam" id="3.80.10.10:FF:000111">
    <property type="entry name" value="LRR receptor-like serine/threonine-protein kinase ERECTA"/>
    <property type="match status" value="1"/>
</dbReference>
<evidence type="ECO:0000256" key="10">
    <source>
        <dbReference type="SAM" id="Phobius"/>
    </source>
</evidence>
<evidence type="ECO:0000256" key="8">
    <source>
        <dbReference type="ARBA" id="ARBA00023136"/>
    </source>
</evidence>
<keyword evidence="6" id="KW-0677">Repeat</keyword>
<dbReference type="PANTHER" id="PTHR48062:SF21">
    <property type="entry name" value="RECEPTOR-LIKE PROTEIN 12"/>
    <property type="match status" value="1"/>
</dbReference>
<proteinExistence type="inferred from homology"/>
<feature type="transmembrane region" description="Helical" evidence="10">
    <location>
        <begin position="298"/>
        <end position="322"/>
    </location>
</feature>
<keyword evidence="3" id="KW-0433">Leucine-rich repeat</keyword>
<evidence type="ECO:0000256" key="1">
    <source>
        <dbReference type="ARBA" id="ARBA00004167"/>
    </source>
</evidence>
<dbReference type="InterPro" id="IPR032675">
    <property type="entry name" value="LRR_dom_sf"/>
</dbReference>
<protein>
    <submittedName>
        <fullName evidence="11">Uncharacterized protein</fullName>
    </submittedName>
</protein>
<dbReference type="InterPro" id="IPR051502">
    <property type="entry name" value="RLP_Defense_Trigger"/>
</dbReference>
<evidence type="ECO:0000256" key="3">
    <source>
        <dbReference type="ARBA" id="ARBA00022614"/>
    </source>
</evidence>
<evidence type="ECO:0000256" key="6">
    <source>
        <dbReference type="ARBA" id="ARBA00022737"/>
    </source>
</evidence>
<dbReference type="Pfam" id="PF00560">
    <property type="entry name" value="LRR_1"/>
    <property type="match status" value="4"/>
</dbReference>
<evidence type="ECO:0000313" key="11">
    <source>
        <dbReference type="EMBL" id="VFU47829.1"/>
    </source>
</evidence>
<keyword evidence="5" id="KW-0732">Signal</keyword>
<dbReference type="AlphaFoldDB" id="A0A6N2M2L3"/>
<reference evidence="11" key="1">
    <citation type="submission" date="2019-03" db="EMBL/GenBank/DDBJ databases">
        <authorList>
            <person name="Mank J."/>
            <person name="Almeida P."/>
        </authorList>
    </citation>
    <scope>NUCLEOTIDE SEQUENCE</scope>
    <source>
        <strain evidence="11">78183</strain>
    </source>
</reference>
<evidence type="ECO:0000256" key="5">
    <source>
        <dbReference type="ARBA" id="ARBA00022729"/>
    </source>
</evidence>
<accession>A0A6N2M2L3</accession>
<dbReference type="EMBL" id="CAADRP010001674">
    <property type="protein sequence ID" value="VFU47829.1"/>
    <property type="molecule type" value="Genomic_DNA"/>
</dbReference>
<dbReference type="FunFam" id="3.80.10.10:FF:000041">
    <property type="entry name" value="LRR receptor-like serine/threonine-protein kinase ERECTA"/>
    <property type="match status" value="1"/>
</dbReference>
<evidence type="ECO:0000256" key="9">
    <source>
        <dbReference type="ARBA" id="ARBA00023180"/>
    </source>
</evidence>
<name>A0A6N2M2L3_SALVM</name>
<comment type="subcellular location">
    <subcellularLocation>
        <location evidence="1">Membrane</location>
        <topology evidence="1">Single-pass membrane protein</topology>
    </subcellularLocation>
</comment>
<dbReference type="InterPro" id="IPR001611">
    <property type="entry name" value="Leu-rich_rpt"/>
</dbReference>
<comment type="similarity">
    <text evidence="2">Belongs to the RLP family.</text>
</comment>
<dbReference type="SUPFAM" id="SSF52058">
    <property type="entry name" value="L domain-like"/>
    <property type="match status" value="1"/>
</dbReference>
<evidence type="ECO:0000256" key="7">
    <source>
        <dbReference type="ARBA" id="ARBA00022989"/>
    </source>
</evidence>
<keyword evidence="8 10" id="KW-0472">Membrane</keyword>
<evidence type="ECO:0000256" key="4">
    <source>
        <dbReference type="ARBA" id="ARBA00022692"/>
    </source>
</evidence>
<dbReference type="GO" id="GO:0016020">
    <property type="term" value="C:membrane"/>
    <property type="evidence" value="ECO:0007669"/>
    <property type="project" value="UniProtKB-SubCell"/>
</dbReference>
<gene>
    <name evidence="11" type="ORF">SVIM_LOCUS308738</name>
</gene>
<dbReference type="Gene3D" id="3.80.10.10">
    <property type="entry name" value="Ribonuclease Inhibitor"/>
    <property type="match status" value="1"/>
</dbReference>
<organism evidence="11">
    <name type="scientific">Salix viminalis</name>
    <name type="common">Common osier</name>
    <name type="synonym">Basket willow</name>
    <dbReference type="NCBI Taxonomy" id="40686"/>
    <lineage>
        <taxon>Eukaryota</taxon>
        <taxon>Viridiplantae</taxon>
        <taxon>Streptophyta</taxon>
        <taxon>Embryophyta</taxon>
        <taxon>Tracheophyta</taxon>
        <taxon>Spermatophyta</taxon>
        <taxon>Magnoliopsida</taxon>
        <taxon>eudicotyledons</taxon>
        <taxon>Gunneridae</taxon>
        <taxon>Pentapetalae</taxon>
        <taxon>rosids</taxon>
        <taxon>fabids</taxon>
        <taxon>Malpighiales</taxon>
        <taxon>Salicaceae</taxon>
        <taxon>Saliceae</taxon>
        <taxon>Salix</taxon>
    </lineage>
</organism>
<keyword evidence="9" id="KW-0325">Glycoprotein</keyword>
<evidence type="ECO:0000256" key="2">
    <source>
        <dbReference type="ARBA" id="ARBA00009592"/>
    </source>
</evidence>
<dbReference type="PANTHER" id="PTHR48062">
    <property type="entry name" value="RECEPTOR-LIKE PROTEIN 14"/>
    <property type="match status" value="1"/>
</dbReference>